<dbReference type="Proteomes" id="UP001255601">
    <property type="component" value="Unassembled WGS sequence"/>
</dbReference>
<protein>
    <submittedName>
        <fullName evidence="2">Uncharacterized protein</fullName>
    </submittedName>
</protein>
<dbReference type="EMBL" id="JAVIZC010000001">
    <property type="protein sequence ID" value="MDR6100995.1"/>
    <property type="molecule type" value="Genomic_DNA"/>
</dbReference>
<sequence>MGETLKLWKRKQEPLAGSMAVWCVAGGDTSEASMETHFNFWRIAGDKDFKGRPQNPPRDFLEIGLLIKNPQTVQRICVYLPVKIDRRAVQDAGVQLAHTAVAQGIFNEKLHCVTTPAPERIELKNGDSLFCRVHKFIEGNGVIDETHLSSEDFSDGTLLCIKQAAIESVSHQIKKDEQIYFRLRVYLPIGKESPFIHVITPLDRRFQSGFEEIEYIDFRLNELRTLPPQVENKIRADEVAGKVGISLVAFLTAFPVHSELSASSVQWHKNRLLEHNPWNDYVPSGIPGGMVVYHWKKEGKDGNGVADFSSFVKLHTRRSGRKILITYLVVAFLFGLLGNLAASAIASSLPKGGVTADGKIEDVFPKKNN</sequence>
<evidence type="ECO:0000313" key="3">
    <source>
        <dbReference type="Proteomes" id="UP001255601"/>
    </source>
</evidence>
<dbReference type="AlphaFoldDB" id="A0AAJ2B7T6"/>
<accession>A0AAJ2B7T6</accession>
<evidence type="ECO:0000256" key="1">
    <source>
        <dbReference type="SAM" id="Phobius"/>
    </source>
</evidence>
<proteinExistence type="predicted"/>
<gene>
    <name evidence="2" type="ORF">QE369_001173</name>
</gene>
<feature type="transmembrane region" description="Helical" evidence="1">
    <location>
        <begin position="323"/>
        <end position="346"/>
    </location>
</feature>
<name>A0AAJ2B7T6_9HYPH</name>
<keyword evidence="1" id="KW-1133">Transmembrane helix</keyword>
<organism evidence="2 3">
    <name type="scientific">Agrobacterium larrymoorei</name>
    <dbReference type="NCBI Taxonomy" id="160699"/>
    <lineage>
        <taxon>Bacteria</taxon>
        <taxon>Pseudomonadati</taxon>
        <taxon>Pseudomonadota</taxon>
        <taxon>Alphaproteobacteria</taxon>
        <taxon>Hyphomicrobiales</taxon>
        <taxon>Rhizobiaceae</taxon>
        <taxon>Rhizobium/Agrobacterium group</taxon>
        <taxon>Agrobacterium</taxon>
    </lineage>
</organism>
<evidence type="ECO:0000313" key="2">
    <source>
        <dbReference type="EMBL" id="MDR6100995.1"/>
    </source>
</evidence>
<comment type="caution">
    <text evidence="2">The sequence shown here is derived from an EMBL/GenBank/DDBJ whole genome shotgun (WGS) entry which is preliminary data.</text>
</comment>
<keyword evidence="1" id="KW-0472">Membrane</keyword>
<keyword evidence="1" id="KW-0812">Transmembrane</keyword>
<reference evidence="2" key="1">
    <citation type="submission" date="2023-08" db="EMBL/GenBank/DDBJ databases">
        <title>Functional and genomic diversity of the sorghum phyllosphere microbiome.</title>
        <authorList>
            <person name="Shade A."/>
        </authorList>
    </citation>
    <scope>NUCLEOTIDE SEQUENCE</scope>
    <source>
        <strain evidence="2">SORGH_AS_0974</strain>
    </source>
</reference>